<name>A0A1G2I3V4_9BACT</name>
<dbReference type="Pfam" id="PF01424">
    <property type="entry name" value="R3H"/>
    <property type="match status" value="1"/>
</dbReference>
<dbReference type="Gene3D" id="3.30.300.20">
    <property type="match status" value="1"/>
</dbReference>
<dbReference type="PANTHER" id="PTHR35800">
    <property type="entry name" value="PROTEIN JAG"/>
    <property type="match status" value="1"/>
</dbReference>
<dbReference type="InterPro" id="IPR036867">
    <property type="entry name" value="R3H_dom_sf"/>
</dbReference>
<dbReference type="SMART" id="SM00393">
    <property type="entry name" value="R3H"/>
    <property type="match status" value="1"/>
</dbReference>
<gene>
    <name evidence="2" type="ORF">A3D44_02610</name>
</gene>
<comment type="caution">
    <text evidence="2">The sequence shown here is derived from an EMBL/GenBank/DDBJ whole genome shotgun (WGS) entry which is preliminary data.</text>
</comment>
<dbReference type="AlphaFoldDB" id="A0A1G2I3V4"/>
<evidence type="ECO:0000313" key="3">
    <source>
        <dbReference type="Proteomes" id="UP000178820"/>
    </source>
</evidence>
<proteinExistence type="predicted"/>
<dbReference type="InterPro" id="IPR039247">
    <property type="entry name" value="KhpB"/>
</dbReference>
<dbReference type="InterPro" id="IPR015946">
    <property type="entry name" value="KH_dom-like_a/b"/>
</dbReference>
<organism evidence="2 3">
    <name type="scientific">Candidatus Staskawiczbacteria bacterium RIFCSPHIGHO2_02_FULL_42_22</name>
    <dbReference type="NCBI Taxonomy" id="1802207"/>
    <lineage>
        <taxon>Bacteria</taxon>
        <taxon>Candidatus Staskawicziibacteriota</taxon>
    </lineage>
</organism>
<protein>
    <recommendedName>
        <fullName evidence="1">R3H domain-containing protein</fullName>
    </recommendedName>
</protein>
<dbReference type="PANTHER" id="PTHR35800:SF1">
    <property type="entry name" value="RNA-BINDING PROTEIN KHPB"/>
    <property type="match status" value="1"/>
</dbReference>
<feature type="domain" description="R3H" evidence="1">
    <location>
        <begin position="101"/>
        <end position="166"/>
    </location>
</feature>
<sequence length="166" mass="19048">MIDDQDIKNIRETVSEFFQKLTLPVQDINIEHKAGQAPEDNADQKEVVDSVTIEVRLDEPQILIGQNGQTLFDLNYLLRIMLAKKLGKFFYVYLDINDYKKNKIEYIKKIANDSVSEALAQGKPITLPTMSSYERRIVHTELESHKEVIVESQGEGAERRIVISPK</sequence>
<evidence type="ECO:0000259" key="1">
    <source>
        <dbReference type="PROSITE" id="PS51061"/>
    </source>
</evidence>
<dbReference type="CDD" id="cd02644">
    <property type="entry name" value="R3H_jag"/>
    <property type="match status" value="1"/>
</dbReference>
<accession>A0A1G2I3V4</accession>
<dbReference type="InterPro" id="IPR001374">
    <property type="entry name" value="R3H_dom"/>
</dbReference>
<reference evidence="2 3" key="1">
    <citation type="journal article" date="2016" name="Nat. Commun.">
        <title>Thousands of microbial genomes shed light on interconnected biogeochemical processes in an aquifer system.</title>
        <authorList>
            <person name="Anantharaman K."/>
            <person name="Brown C.T."/>
            <person name="Hug L.A."/>
            <person name="Sharon I."/>
            <person name="Castelle C.J."/>
            <person name="Probst A.J."/>
            <person name="Thomas B.C."/>
            <person name="Singh A."/>
            <person name="Wilkins M.J."/>
            <person name="Karaoz U."/>
            <person name="Brodie E.L."/>
            <person name="Williams K.H."/>
            <person name="Hubbard S.S."/>
            <person name="Banfield J.F."/>
        </authorList>
    </citation>
    <scope>NUCLEOTIDE SEQUENCE [LARGE SCALE GENOMIC DNA]</scope>
</reference>
<dbReference type="Proteomes" id="UP000178820">
    <property type="component" value="Unassembled WGS sequence"/>
</dbReference>
<dbReference type="GO" id="GO:0003723">
    <property type="term" value="F:RNA binding"/>
    <property type="evidence" value="ECO:0007669"/>
    <property type="project" value="InterPro"/>
</dbReference>
<dbReference type="Gene3D" id="3.30.1370.50">
    <property type="entry name" value="R3H-like domain"/>
    <property type="match status" value="1"/>
</dbReference>
<dbReference type="SUPFAM" id="SSF82708">
    <property type="entry name" value="R3H domain"/>
    <property type="match status" value="1"/>
</dbReference>
<dbReference type="PROSITE" id="PS51061">
    <property type="entry name" value="R3H"/>
    <property type="match status" value="1"/>
</dbReference>
<dbReference type="EMBL" id="MHOT01000012">
    <property type="protein sequence ID" value="OGZ69327.1"/>
    <property type="molecule type" value="Genomic_DNA"/>
</dbReference>
<dbReference type="InterPro" id="IPR034079">
    <property type="entry name" value="R3H_KhpB"/>
</dbReference>
<dbReference type="STRING" id="1802207.A3D44_02610"/>
<evidence type="ECO:0000313" key="2">
    <source>
        <dbReference type="EMBL" id="OGZ69327.1"/>
    </source>
</evidence>